<dbReference type="InterPro" id="IPR035684">
    <property type="entry name" value="ArgRS_core"/>
</dbReference>
<evidence type="ECO:0000313" key="2">
    <source>
        <dbReference type="EMBL" id="GAG37818.1"/>
    </source>
</evidence>
<protein>
    <recommendedName>
        <fullName evidence="1">Arginyl-tRNA synthetase catalytic core domain-containing protein</fullName>
    </recommendedName>
</protein>
<feature type="non-terminal residue" evidence="2">
    <location>
        <position position="1"/>
    </location>
</feature>
<proteinExistence type="predicted"/>
<dbReference type="PANTHER" id="PTHR11956:SF5">
    <property type="entry name" value="ARGININE--TRNA LIGASE, CYTOPLASMIC"/>
    <property type="match status" value="1"/>
</dbReference>
<reference evidence="2" key="1">
    <citation type="journal article" date="2014" name="Front. Microbiol.">
        <title>High frequency of phylogenetically diverse reductive dehalogenase-homologous genes in deep subseafloor sedimentary metagenomes.</title>
        <authorList>
            <person name="Kawai M."/>
            <person name="Futagami T."/>
            <person name="Toyoda A."/>
            <person name="Takaki Y."/>
            <person name="Nishi S."/>
            <person name="Hori S."/>
            <person name="Arai W."/>
            <person name="Tsubouchi T."/>
            <person name="Morono Y."/>
            <person name="Uchiyama I."/>
            <person name="Ito T."/>
            <person name="Fujiyama A."/>
            <person name="Inagaki F."/>
            <person name="Takami H."/>
        </authorList>
    </citation>
    <scope>NUCLEOTIDE SEQUENCE</scope>
    <source>
        <strain evidence="2">Expedition CK06-06</strain>
    </source>
</reference>
<dbReference type="PRINTS" id="PR01038">
    <property type="entry name" value="TRNASYNTHARG"/>
</dbReference>
<dbReference type="GO" id="GO:0004814">
    <property type="term" value="F:arginine-tRNA ligase activity"/>
    <property type="evidence" value="ECO:0007669"/>
    <property type="project" value="InterPro"/>
</dbReference>
<dbReference type="AlphaFoldDB" id="X0XMC6"/>
<dbReference type="SUPFAM" id="SSF52374">
    <property type="entry name" value="Nucleotidylyl transferase"/>
    <property type="match status" value="1"/>
</dbReference>
<dbReference type="Gene3D" id="3.40.50.620">
    <property type="entry name" value="HUPs"/>
    <property type="match status" value="1"/>
</dbReference>
<organism evidence="2">
    <name type="scientific">marine sediment metagenome</name>
    <dbReference type="NCBI Taxonomy" id="412755"/>
    <lineage>
        <taxon>unclassified sequences</taxon>
        <taxon>metagenomes</taxon>
        <taxon>ecological metagenomes</taxon>
    </lineage>
</organism>
<dbReference type="PANTHER" id="PTHR11956">
    <property type="entry name" value="ARGINYL-TRNA SYNTHETASE"/>
    <property type="match status" value="1"/>
</dbReference>
<dbReference type="EMBL" id="BARS01047234">
    <property type="protein sequence ID" value="GAG37818.1"/>
    <property type="molecule type" value="Genomic_DNA"/>
</dbReference>
<dbReference type="InterPro" id="IPR001278">
    <property type="entry name" value="Arg-tRNA-ligase"/>
</dbReference>
<dbReference type="Pfam" id="PF00750">
    <property type="entry name" value="tRNA-synt_1d"/>
    <property type="match status" value="1"/>
</dbReference>
<sequence length="245" mass="26816">RFGDVPLGQDQRFQVEFVSANPVGPLHVGNGRGLAIGDTLASVLAAAGYAVEREYLVNDAGTQTETFASTLYARYQRLFGREVDIPEGGYPGHYVVELAEELKAEHGEAFLRPPGEPWPPELHGVGVAKMLAVIRSDLAAIGVNYDAWFSEKSLYASAGPYERAMELLREKGVVAEKEGAIWFTSSALGEDKDNVLVRSTGSPTYFASDIAYHYDKFLLRGFQRVIDVWGADHQGHVPRMQAAVV</sequence>
<dbReference type="InterPro" id="IPR014729">
    <property type="entry name" value="Rossmann-like_a/b/a_fold"/>
</dbReference>
<comment type="caution">
    <text evidence="2">The sequence shown here is derived from an EMBL/GenBank/DDBJ whole genome shotgun (WGS) entry which is preliminary data.</text>
</comment>
<feature type="non-terminal residue" evidence="2">
    <location>
        <position position="245"/>
    </location>
</feature>
<dbReference type="GO" id="GO:0006420">
    <property type="term" value="P:arginyl-tRNA aminoacylation"/>
    <property type="evidence" value="ECO:0007669"/>
    <property type="project" value="InterPro"/>
</dbReference>
<feature type="domain" description="Arginyl-tRNA synthetase catalytic core" evidence="1">
    <location>
        <begin position="8"/>
        <end position="71"/>
    </location>
</feature>
<accession>X0XMC6</accession>
<name>X0XMC6_9ZZZZ</name>
<evidence type="ECO:0000259" key="1">
    <source>
        <dbReference type="Pfam" id="PF00750"/>
    </source>
</evidence>
<gene>
    <name evidence="2" type="ORF">S01H1_70977</name>
</gene>
<dbReference type="GO" id="GO:0005524">
    <property type="term" value="F:ATP binding"/>
    <property type="evidence" value="ECO:0007669"/>
    <property type="project" value="InterPro"/>
</dbReference>